<feature type="region of interest" description="Disordered" evidence="1">
    <location>
        <begin position="164"/>
        <end position="194"/>
    </location>
</feature>
<feature type="non-terminal residue" evidence="2">
    <location>
        <position position="1197"/>
    </location>
</feature>
<feature type="region of interest" description="Disordered" evidence="1">
    <location>
        <begin position="684"/>
        <end position="769"/>
    </location>
</feature>
<dbReference type="OrthoDB" id="2433716at2759"/>
<organism evidence="2 3">
    <name type="scientific">Linnemannia elongata AG-77</name>
    <dbReference type="NCBI Taxonomy" id="1314771"/>
    <lineage>
        <taxon>Eukaryota</taxon>
        <taxon>Fungi</taxon>
        <taxon>Fungi incertae sedis</taxon>
        <taxon>Mucoromycota</taxon>
        <taxon>Mortierellomycotina</taxon>
        <taxon>Mortierellomycetes</taxon>
        <taxon>Mortierellales</taxon>
        <taxon>Mortierellaceae</taxon>
        <taxon>Linnemannia</taxon>
    </lineage>
</organism>
<keyword evidence="3" id="KW-1185">Reference proteome</keyword>
<feature type="compositionally biased region" description="Gly residues" evidence="1">
    <location>
        <begin position="1155"/>
        <end position="1164"/>
    </location>
</feature>
<feature type="compositionally biased region" description="Low complexity" evidence="1">
    <location>
        <begin position="619"/>
        <end position="631"/>
    </location>
</feature>
<feature type="region of interest" description="Disordered" evidence="1">
    <location>
        <begin position="213"/>
        <end position="286"/>
    </location>
</feature>
<feature type="compositionally biased region" description="Polar residues" evidence="1">
    <location>
        <begin position="1077"/>
        <end position="1095"/>
    </location>
</feature>
<feature type="compositionally biased region" description="Basic and acidic residues" evidence="1">
    <location>
        <begin position="481"/>
        <end position="494"/>
    </location>
</feature>
<proteinExistence type="predicted"/>
<feature type="region of interest" description="Disordered" evidence="1">
    <location>
        <begin position="305"/>
        <end position="433"/>
    </location>
</feature>
<accession>A0A197JND8</accession>
<feature type="compositionally biased region" description="Low complexity" evidence="1">
    <location>
        <begin position="385"/>
        <end position="424"/>
    </location>
</feature>
<dbReference type="EMBL" id="KV442063">
    <property type="protein sequence ID" value="OAQ26767.1"/>
    <property type="molecule type" value="Genomic_DNA"/>
</dbReference>
<protein>
    <submittedName>
        <fullName evidence="2">Uncharacterized protein</fullName>
    </submittedName>
</protein>
<feature type="compositionally biased region" description="Low complexity" evidence="1">
    <location>
        <begin position="1025"/>
        <end position="1043"/>
    </location>
</feature>
<gene>
    <name evidence="2" type="ORF">K457DRAFT_34231</name>
</gene>
<feature type="compositionally biased region" description="Polar residues" evidence="1">
    <location>
        <begin position="724"/>
        <end position="735"/>
    </location>
</feature>
<feature type="compositionally biased region" description="Acidic residues" evidence="1">
    <location>
        <begin position="1116"/>
        <end position="1126"/>
    </location>
</feature>
<dbReference type="PANTHER" id="PTHR35711:SF1">
    <property type="entry name" value="ECTODERMAL, ISOFORM F"/>
    <property type="match status" value="1"/>
</dbReference>
<dbReference type="AlphaFoldDB" id="A0A197JND8"/>
<feature type="compositionally biased region" description="Polar residues" evidence="1">
    <location>
        <begin position="180"/>
        <end position="194"/>
    </location>
</feature>
<feature type="compositionally biased region" description="Basic and acidic residues" evidence="1">
    <location>
        <begin position="873"/>
        <end position="886"/>
    </location>
</feature>
<feature type="compositionally biased region" description="Acidic residues" evidence="1">
    <location>
        <begin position="962"/>
        <end position="971"/>
    </location>
</feature>
<evidence type="ECO:0000256" key="1">
    <source>
        <dbReference type="SAM" id="MobiDB-lite"/>
    </source>
</evidence>
<feature type="compositionally biased region" description="Acidic residues" evidence="1">
    <location>
        <begin position="218"/>
        <end position="236"/>
    </location>
</feature>
<feature type="compositionally biased region" description="Acidic residues" evidence="1">
    <location>
        <begin position="575"/>
        <end position="585"/>
    </location>
</feature>
<feature type="region of interest" description="Disordered" evidence="1">
    <location>
        <begin position="447"/>
        <end position="647"/>
    </location>
</feature>
<feature type="compositionally biased region" description="Polar residues" evidence="1">
    <location>
        <begin position="347"/>
        <end position="367"/>
    </location>
</feature>
<evidence type="ECO:0000313" key="2">
    <source>
        <dbReference type="EMBL" id="OAQ26767.1"/>
    </source>
</evidence>
<feature type="compositionally biased region" description="Basic and acidic residues" evidence="1">
    <location>
        <begin position="325"/>
        <end position="334"/>
    </location>
</feature>
<feature type="compositionally biased region" description="Basic and acidic residues" evidence="1">
    <location>
        <begin position="997"/>
        <end position="1007"/>
    </location>
</feature>
<dbReference type="Proteomes" id="UP000078512">
    <property type="component" value="Unassembled WGS sequence"/>
</dbReference>
<feature type="region of interest" description="Disordered" evidence="1">
    <location>
        <begin position="829"/>
        <end position="886"/>
    </location>
</feature>
<feature type="region of interest" description="Disordered" evidence="1">
    <location>
        <begin position="956"/>
        <end position="1197"/>
    </location>
</feature>
<feature type="compositionally biased region" description="Basic and acidic residues" evidence="1">
    <location>
        <begin position="586"/>
        <end position="596"/>
    </location>
</feature>
<feature type="compositionally biased region" description="Low complexity" evidence="1">
    <location>
        <begin position="465"/>
        <end position="479"/>
    </location>
</feature>
<feature type="compositionally biased region" description="Basic and acidic residues" evidence="1">
    <location>
        <begin position="305"/>
        <end position="314"/>
    </location>
</feature>
<feature type="compositionally biased region" description="Polar residues" evidence="1">
    <location>
        <begin position="834"/>
        <end position="845"/>
    </location>
</feature>
<dbReference type="PANTHER" id="PTHR35711">
    <property type="entry name" value="EXPRESSED PROTEIN"/>
    <property type="match status" value="1"/>
</dbReference>
<sequence>MPVYRAEVTCTVALKTGGTATEKFITILEFDTPLRDLAKLFTERFNKFYGDRHGVCLMEEVLDFTEGYMEMVGTVREHLRPDVELFVRGRQLSQKEIEQAAFSWFFSPPTMSTPLITQELTQAMSTTLAQALVPALIPSLIPALVPALAPALAPELIQNVAALRGSSPPPSQPRSHCLIGSSSHNQSNTPQDIKSGSETAAINKEPLHISEERLSLSESDDEDVDQDGSSESENEGSEAAVEGMKIEEKISSDESSSDEGDKENDDQEHTKDAPAQIIKKATPAQIVKKDAAQIKKENDNALVDMFKDDVHTDSGSDSSSDEDEVKPQVKESKDTTIISKPLVLVQSAPSLALPNSPNSVHVKTAPSNPVKVLESTPIVPSGLDSLLSVQSTASSSSVSSSSTSSSPISSPSSSPTPVRSAVRSLAPSPRRESASIFAVPAVIASTSSPLPKKEPLLSPIMTRTSSSSSSSSSLSSPLKRPSPDRSRRIVSPERPKKKQAGFAISVPQDPFRALSPEDRRDYGSDEDSEDDVRYSQEVLFSALSRPRRTPSPVKEEEEEMPVYIPLNLVAKQQQEDEEEEEEDQSDHEHVRNEDISVKVGDQQENEPLKSEAPLQEPMSITSSFEPSSSQSTLVDVKQEHLSQNPSTVLAQYRKAEAQASNATTEASVLPKLSTTRFFSNIQLMVNSDREDEDEEEDQRLSPVISPPGALLEYLKPANPPVSPKEQQPGLSSTASKHPLSAPDSPSPAPVQAPLPSLSAPMPTTPSKKSLAETMAAYPTFASLASLRGPDVPDTTSNTDEIVAFLDKDMAGLSRDSSLTGPPFFLPIRPPSLPANHTNKVTSTRVAATPPPGDDESTVSPELRPSVSPMFVPKIEDRNKEDMKMDDLDLDRIPDSQLLSESEDSIFNIPSAQRPTSPGTKVAAAAAKAPNGWVDDTRDAMDDFQFSDDEERKATLKKRALEEDVEELSESEYEQKPTDIPEGMFGQNRVRQPGQPEYRYETVFKDIRFTPTPSQESVQPKRPRLSSPASSSDSSSDAESSIVSSDEDDDEDDDNNGAAASANKPHPLDVLGELPMMISSQSALPSMPTLTALSQERTTKTKKMGSLEMALKQQRDNDEDDEDDDDFVITIKRTGPPPVVRSRGRGGVTRGASSPGRGGRGGRGGVTIAAAARAGGRHADSDSDSDNDIDSGKGKSSG</sequence>
<feature type="compositionally biased region" description="Acidic residues" evidence="1">
    <location>
        <begin position="255"/>
        <end position="266"/>
    </location>
</feature>
<feature type="compositionally biased region" description="Acidic residues" evidence="1">
    <location>
        <begin position="1044"/>
        <end position="1054"/>
    </location>
</feature>
<reference evidence="2 3" key="1">
    <citation type="submission" date="2016-05" db="EMBL/GenBank/DDBJ databases">
        <title>Genome sequencing reveals origins of a unique bacterial endosymbiosis in the earliest lineages of terrestrial Fungi.</title>
        <authorList>
            <consortium name="DOE Joint Genome Institute"/>
            <person name="Uehling J."/>
            <person name="Gryganskyi A."/>
            <person name="Hameed K."/>
            <person name="Tschaplinski T."/>
            <person name="Misztal P."/>
            <person name="Wu S."/>
            <person name="Desiro A."/>
            <person name="Vande Pol N."/>
            <person name="Du Z.-Y."/>
            <person name="Zienkiewicz A."/>
            <person name="Zienkiewicz K."/>
            <person name="Morin E."/>
            <person name="Tisserant E."/>
            <person name="Splivallo R."/>
            <person name="Hainaut M."/>
            <person name="Henrissat B."/>
            <person name="Ohm R."/>
            <person name="Kuo A."/>
            <person name="Yan J."/>
            <person name="Lipzen A."/>
            <person name="Nolan M."/>
            <person name="Labutti K."/>
            <person name="Barry K."/>
            <person name="Goldstein A."/>
            <person name="Labbe J."/>
            <person name="Schadt C."/>
            <person name="Tuskan G."/>
            <person name="Grigoriev I."/>
            <person name="Martin F."/>
            <person name="Vilgalys R."/>
            <person name="Bonito G."/>
        </authorList>
    </citation>
    <scope>NUCLEOTIDE SEQUENCE [LARGE SCALE GENOMIC DNA]</scope>
    <source>
        <strain evidence="2 3">AG-77</strain>
    </source>
</reference>
<name>A0A197JND8_9FUNG</name>
<evidence type="ECO:0000313" key="3">
    <source>
        <dbReference type="Proteomes" id="UP000078512"/>
    </source>
</evidence>